<accession>A0ABS0U629</accession>
<dbReference type="Gene3D" id="1.10.1200.10">
    <property type="entry name" value="ACP-like"/>
    <property type="match status" value="1"/>
</dbReference>
<organism evidence="2 3">
    <name type="scientific">Xenorhabdus lircayensis</name>
    <dbReference type="NCBI Taxonomy" id="2763499"/>
    <lineage>
        <taxon>Bacteria</taxon>
        <taxon>Pseudomonadati</taxon>
        <taxon>Pseudomonadota</taxon>
        <taxon>Gammaproteobacteria</taxon>
        <taxon>Enterobacterales</taxon>
        <taxon>Morganellaceae</taxon>
        <taxon>Xenorhabdus</taxon>
    </lineage>
</organism>
<dbReference type="Proteomes" id="UP000696184">
    <property type="component" value="Unassembled WGS sequence"/>
</dbReference>
<dbReference type="Pfam" id="PF00501">
    <property type="entry name" value="AMP-binding"/>
    <property type="match status" value="1"/>
</dbReference>
<dbReference type="PANTHER" id="PTHR45527">
    <property type="entry name" value="NONRIBOSOMAL PEPTIDE SYNTHETASE"/>
    <property type="match status" value="1"/>
</dbReference>
<dbReference type="InterPro" id="IPR042099">
    <property type="entry name" value="ANL_N_sf"/>
</dbReference>
<proteinExistence type="predicted"/>
<dbReference type="Pfam" id="PF00550">
    <property type="entry name" value="PP-binding"/>
    <property type="match status" value="1"/>
</dbReference>
<dbReference type="PROSITE" id="PS00455">
    <property type="entry name" value="AMP_BINDING"/>
    <property type="match status" value="1"/>
</dbReference>
<gene>
    <name evidence="2" type="ORF">H8A87_10125</name>
</gene>
<dbReference type="CDD" id="cd05930">
    <property type="entry name" value="A_NRPS"/>
    <property type="match status" value="1"/>
</dbReference>
<evidence type="ECO:0000259" key="1">
    <source>
        <dbReference type="PROSITE" id="PS50075"/>
    </source>
</evidence>
<dbReference type="Gene3D" id="3.30.300.30">
    <property type="match status" value="1"/>
</dbReference>
<protein>
    <submittedName>
        <fullName evidence="2">Non-ribosomal peptide synthetase</fullName>
    </submittedName>
</protein>
<keyword evidence="3" id="KW-1185">Reference proteome</keyword>
<evidence type="ECO:0000313" key="3">
    <source>
        <dbReference type="Proteomes" id="UP000696184"/>
    </source>
</evidence>
<dbReference type="SUPFAM" id="SSF47336">
    <property type="entry name" value="ACP-like"/>
    <property type="match status" value="1"/>
</dbReference>
<comment type="caution">
    <text evidence="2">The sequence shown here is derived from an EMBL/GenBank/DDBJ whole genome shotgun (WGS) entry which is preliminary data.</text>
</comment>
<dbReference type="InterPro" id="IPR045851">
    <property type="entry name" value="AMP-bd_C_sf"/>
</dbReference>
<dbReference type="PANTHER" id="PTHR45527:SF1">
    <property type="entry name" value="FATTY ACID SYNTHASE"/>
    <property type="match status" value="1"/>
</dbReference>
<dbReference type="InterPro" id="IPR000873">
    <property type="entry name" value="AMP-dep_synth/lig_dom"/>
</dbReference>
<dbReference type="Gene3D" id="3.40.50.12780">
    <property type="entry name" value="N-terminal domain of ligase-like"/>
    <property type="match status" value="1"/>
</dbReference>
<dbReference type="SUPFAM" id="SSF56801">
    <property type="entry name" value="Acetyl-CoA synthetase-like"/>
    <property type="match status" value="1"/>
</dbReference>
<reference evidence="2 3" key="1">
    <citation type="submission" date="2020-08" db="EMBL/GenBank/DDBJ databases">
        <title>Description of Xenorhabdus lircayensis sp. nov., the symbiotic bacterium associated with the entomopathogenic nematode Steirnernema unicornum.</title>
        <authorList>
            <person name="Castaneda-Alvarez C."/>
            <person name="Prodan S."/>
            <person name="Zamorano A."/>
            <person name="San-Blas E."/>
            <person name="Aballay E."/>
        </authorList>
    </citation>
    <scope>NUCLEOTIDE SEQUENCE [LARGE SCALE GENOMIC DNA]</scope>
    <source>
        <strain evidence="2 3">VLS</strain>
    </source>
</reference>
<dbReference type="InterPro" id="IPR036736">
    <property type="entry name" value="ACP-like_sf"/>
</dbReference>
<name>A0ABS0U629_9GAMM</name>
<feature type="domain" description="Carrier" evidence="1">
    <location>
        <begin position="531"/>
        <end position="606"/>
    </location>
</feature>
<dbReference type="InterPro" id="IPR009081">
    <property type="entry name" value="PP-bd_ACP"/>
</dbReference>
<dbReference type="EMBL" id="JACOII010000037">
    <property type="protein sequence ID" value="MBI6549067.1"/>
    <property type="molecule type" value="Genomic_DNA"/>
</dbReference>
<evidence type="ECO:0000313" key="2">
    <source>
        <dbReference type="EMBL" id="MBI6549067.1"/>
    </source>
</evidence>
<sequence length="613" mass="68412">MIEKQVGQLRTIPNILSEIVNKYSNKTALIFNSETLSYRELWEQSSQIAFVLQKMEIKKGDKVAINITRSFELYLVMIAVIRLGAVIVPLSNTFNNNSPKQYIADYIKAVEISLLISDADYSEPSEFKKNSLQLINSQINYPVISVENLFSQARDLDYIPTGFEYISEALVATDPVMILLTSGSTGNPKCVIIRHCGLTRLAIPISQLGNTDNDRYLQLAEPSFAASANEIWISLLTGTTLVIYPKNVPDLSEIDDIISHQHISILFLSGGLFRLFVEVSPDTLHKPDCVIVSGDFVNPKLFSIASKAGKGRIFNGMGCTENSALTSVYQILPDVILDADSPVPVGHPLPLVNMLVLDENLEVCAPDMPGELCISGAGLAEGYSDPELTNERFVWLNINGHHERYYRTSDKAKRDKSDNITLLGRSNDMCKIRGFRVEITGVEHTLRSHPQIDDVIVAIEQTNNESLLHAYYLSKSDSLSGTNLREFMNSKLSSYMVPERFTHVNFLPMNKNGKRDRTQMAQFIVDGMHKQQDDNIESKILLIWEEITGCKNLDPATSFWEQGVNSLHLIKLASLVSKTLGIHVSSADVFSMDSVEKLAAQFGKNDLERRNGQ</sequence>
<dbReference type="RefSeq" id="WP_198689849.1">
    <property type="nucleotide sequence ID" value="NZ_CAWPUD010000035.1"/>
</dbReference>
<dbReference type="PROSITE" id="PS50075">
    <property type="entry name" value="CARRIER"/>
    <property type="match status" value="1"/>
</dbReference>
<dbReference type="InterPro" id="IPR020845">
    <property type="entry name" value="AMP-binding_CS"/>
</dbReference>